<dbReference type="PANTHER" id="PTHR33608">
    <property type="entry name" value="BLL2464 PROTEIN"/>
    <property type="match status" value="1"/>
</dbReference>
<feature type="domain" description="DUF58" evidence="1">
    <location>
        <begin position="21"/>
        <end position="217"/>
    </location>
</feature>
<proteinExistence type="predicted"/>
<comment type="caution">
    <text evidence="2">The sequence shown here is derived from an EMBL/GenBank/DDBJ whole genome shotgun (WGS) entry which is preliminary data.</text>
</comment>
<evidence type="ECO:0000259" key="1">
    <source>
        <dbReference type="Pfam" id="PF01882"/>
    </source>
</evidence>
<dbReference type="InterPro" id="IPR002881">
    <property type="entry name" value="DUF58"/>
</dbReference>
<dbReference type="Proteomes" id="UP000597886">
    <property type="component" value="Unassembled WGS sequence"/>
</dbReference>
<accession>A0AA90YYE8</accession>
<evidence type="ECO:0000313" key="3">
    <source>
        <dbReference type="Proteomes" id="UP000597886"/>
    </source>
</evidence>
<reference evidence="2" key="1">
    <citation type="submission" date="2019-12" db="EMBL/GenBank/DDBJ databases">
        <title>Ruegeria JWLKs population differentiation of coral mucus and skeleton niches.</title>
        <authorList>
            <person name="Luo D."/>
        </authorList>
    </citation>
    <scope>NUCLEOTIDE SEQUENCE</scope>
    <source>
        <strain evidence="2">HKCCD6181</strain>
    </source>
</reference>
<dbReference type="Pfam" id="PF01882">
    <property type="entry name" value="DUF58"/>
    <property type="match status" value="1"/>
</dbReference>
<protein>
    <submittedName>
        <fullName evidence="2">DUF58 domain-containing protein</fullName>
    </submittedName>
</protein>
<sequence>MTALPGGFLTRKRGQGVEVADVREYVDGDDIRHLDRGTTARTGRMHIRQFQEEQDRVALLVADFRAPMFWGIQRAFLSVAAAEALTLIGWFMVESGGRVGLLALTPGAPVIVPLRGKTRGMLNVIGGLVQAHARSLTALQKGEDESWTLEQALAGVERLTPTGAEIIIASGFDQQGEGFSDVLDRLDHRRTPRLLLVTESKAHEMPRGWYPIRLSDGRQKRVYLARAEPSGELAFQKVATHPALVLNASDPVEQTSRRISSVFAARYVA</sequence>
<dbReference type="EMBL" id="WVRA01000006">
    <property type="protein sequence ID" value="NOE19638.1"/>
    <property type="molecule type" value="Genomic_DNA"/>
</dbReference>
<dbReference type="PANTHER" id="PTHR33608:SF12">
    <property type="entry name" value="DUF58 DOMAIN-CONTAINING PROTEIN"/>
    <property type="match status" value="1"/>
</dbReference>
<dbReference type="AlphaFoldDB" id="A0AA90YYE8"/>
<evidence type="ECO:0000313" key="2">
    <source>
        <dbReference type="EMBL" id="NOE19638.1"/>
    </source>
</evidence>
<organism evidence="2 3">
    <name type="scientific">Ruegeria atlantica</name>
    <dbReference type="NCBI Taxonomy" id="81569"/>
    <lineage>
        <taxon>Bacteria</taxon>
        <taxon>Pseudomonadati</taxon>
        <taxon>Pseudomonadota</taxon>
        <taxon>Alphaproteobacteria</taxon>
        <taxon>Rhodobacterales</taxon>
        <taxon>Roseobacteraceae</taxon>
        <taxon>Ruegeria</taxon>
    </lineage>
</organism>
<name>A0AA90YYE8_9RHOB</name>
<gene>
    <name evidence="2" type="ORF">GS634_16060</name>
</gene>